<evidence type="ECO:0000256" key="1">
    <source>
        <dbReference type="ARBA" id="ARBA00000085"/>
    </source>
</evidence>
<dbReference type="InterPro" id="IPR003661">
    <property type="entry name" value="HisK_dim/P_dom"/>
</dbReference>
<proteinExistence type="predicted"/>
<comment type="caution">
    <text evidence="10">The sequence shown here is derived from an EMBL/GenBank/DDBJ whole genome shotgun (WGS) entry which is preliminary data.</text>
</comment>
<dbReference type="EC" id="2.7.13.3" evidence="2"/>
<comment type="catalytic activity">
    <reaction evidence="1">
        <text>ATP + protein L-histidine = ADP + protein N-phospho-L-histidine.</text>
        <dbReference type="EC" id="2.7.13.3"/>
    </reaction>
</comment>
<keyword evidence="11" id="KW-1185">Reference proteome</keyword>
<reference evidence="10 11" key="1">
    <citation type="submission" date="2019-03" db="EMBL/GenBank/DDBJ databases">
        <title>Genomic Encyclopedia of Type Strains, Phase IV (KMG-IV): sequencing the most valuable type-strain genomes for metagenomic binning, comparative biology and taxonomic classification.</title>
        <authorList>
            <person name="Goeker M."/>
        </authorList>
    </citation>
    <scope>NUCLEOTIDE SEQUENCE [LARGE SCALE GENOMIC DNA]</scope>
    <source>
        <strain evidence="10 11">DSM 24984</strain>
    </source>
</reference>
<dbReference type="PANTHER" id="PTHR45436:SF16">
    <property type="entry name" value="HISTIDINE KINASE"/>
    <property type="match status" value="1"/>
</dbReference>
<dbReference type="CDD" id="cd00082">
    <property type="entry name" value="HisKA"/>
    <property type="match status" value="1"/>
</dbReference>
<keyword evidence="7 8" id="KW-1133">Transmembrane helix</keyword>
<gene>
    <name evidence="10" type="ORF">C8D98_1232</name>
</gene>
<evidence type="ECO:0000259" key="9">
    <source>
        <dbReference type="PROSITE" id="PS50109"/>
    </source>
</evidence>
<evidence type="ECO:0000256" key="3">
    <source>
        <dbReference type="ARBA" id="ARBA00022553"/>
    </source>
</evidence>
<dbReference type="SUPFAM" id="SSF55874">
    <property type="entry name" value="ATPase domain of HSP90 chaperone/DNA topoisomerase II/histidine kinase"/>
    <property type="match status" value="1"/>
</dbReference>
<dbReference type="Gene3D" id="6.10.340.10">
    <property type="match status" value="1"/>
</dbReference>
<feature type="transmembrane region" description="Helical" evidence="8">
    <location>
        <begin position="12"/>
        <end position="36"/>
    </location>
</feature>
<dbReference type="InterPro" id="IPR005467">
    <property type="entry name" value="His_kinase_dom"/>
</dbReference>
<evidence type="ECO:0000256" key="4">
    <source>
        <dbReference type="ARBA" id="ARBA00022679"/>
    </source>
</evidence>
<name>A0A4R1KEW9_9BACT</name>
<dbReference type="Pfam" id="PF00512">
    <property type="entry name" value="HisKA"/>
    <property type="match status" value="1"/>
</dbReference>
<dbReference type="GO" id="GO:0005886">
    <property type="term" value="C:plasma membrane"/>
    <property type="evidence" value="ECO:0007669"/>
    <property type="project" value="TreeGrafter"/>
</dbReference>
<keyword evidence="5 8" id="KW-0812">Transmembrane</keyword>
<dbReference type="RefSeq" id="WP_132872936.1">
    <property type="nucleotide sequence ID" value="NZ_SMGG01000003.1"/>
</dbReference>
<keyword evidence="8" id="KW-0472">Membrane</keyword>
<sequence>MKYRSSLRRRIILVFIGYSLLLSSLTVIAVIVATRISETRSMENRLKVEAEYYLSAYLASFAAPTSNAFNALTATSPYITHYYGEDLLPHWVAKKLPALKPGTYFTDNDKQRYCILIKKLPDGDKFYLLYNVTRQHMNDDSLVSLQRTILLTLLPILIFGVTLGLITAHKVIGPVIRLGKIIRERNPKEKLPDDFDSKFNDDEIGLLAATLKSALNSMQESVERETSFARDASHELRTPVTTIKNSLELLEIKRPDFDDDTKKILGRLNRATANMEHLIKSFLWLSRHRNLDKFERRDIRVADVVQEIIQENAYLIDNKPVEVVVHDAYEIHINVEPQLIKILIANLIRNSFTYTKSGTVDIYLSSHCIQVHDSGTGIKGETLLQLKNSNAKNHAEGFGFGLAIVRRLCVSLGWDFYLSSEPNVGTQARICYEQPKNACTECKGLFMNNMAD</sequence>
<dbReference type="InterPro" id="IPR036097">
    <property type="entry name" value="HisK_dim/P_sf"/>
</dbReference>
<dbReference type="PANTHER" id="PTHR45436">
    <property type="entry name" value="SENSOR HISTIDINE KINASE YKOH"/>
    <property type="match status" value="1"/>
</dbReference>
<dbReference type="InterPro" id="IPR003594">
    <property type="entry name" value="HATPase_dom"/>
</dbReference>
<evidence type="ECO:0000256" key="5">
    <source>
        <dbReference type="ARBA" id="ARBA00022692"/>
    </source>
</evidence>
<feature type="domain" description="Histidine kinase" evidence="9">
    <location>
        <begin position="231"/>
        <end position="436"/>
    </location>
</feature>
<dbReference type="AlphaFoldDB" id="A0A4R1KEW9"/>
<dbReference type="Gene3D" id="1.10.287.130">
    <property type="match status" value="1"/>
</dbReference>
<dbReference type="Gene3D" id="3.30.565.10">
    <property type="entry name" value="Histidine kinase-like ATPase, C-terminal domain"/>
    <property type="match status" value="1"/>
</dbReference>
<dbReference type="EMBL" id="SMGG01000003">
    <property type="protein sequence ID" value="TCK62697.1"/>
    <property type="molecule type" value="Genomic_DNA"/>
</dbReference>
<evidence type="ECO:0000256" key="7">
    <source>
        <dbReference type="ARBA" id="ARBA00022989"/>
    </source>
</evidence>
<evidence type="ECO:0000256" key="8">
    <source>
        <dbReference type="SAM" id="Phobius"/>
    </source>
</evidence>
<dbReference type="Proteomes" id="UP000294614">
    <property type="component" value="Unassembled WGS sequence"/>
</dbReference>
<dbReference type="SUPFAM" id="SSF47384">
    <property type="entry name" value="Homodimeric domain of signal transducing histidine kinase"/>
    <property type="match status" value="1"/>
</dbReference>
<keyword evidence="4" id="KW-0808">Transferase</keyword>
<organism evidence="10 11">
    <name type="scientific">Seleniivibrio woodruffii</name>
    <dbReference type="NCBI Taxonomy" id="1078050"/>
    <lineage>
        <taxon>Bacteria</taxon>
        <taxon>Pseudomonadati</taxon>
        <taxon>Deferribacterota</taxon>
        <taxon>Deferribacteres</taxon>
        <taxon>Deferribacterales</taxon>
        <taxon>Geovibrionaceae</taxon>
        <taxon>Seleniivibrio</taxon>
    </lineage>
</organism>
<dbReference type="SMART" id="SM00387">
    <property type="entry name" value="HATPase_c"/>
    <property type="match status" value="1"/>
</dbReference>
<dbReference type="PROSITE" id="PS50109">
    <property type="entry name" value="HIS_KIN"/>
    <property type="match status" value="1"/>
</dbReference>
<accession>A0A4R1KEW9</accession>
<evidence type="ECO:0000256" key="6">
    <source>
        <dbReference type="ARBA" id="ARBA00022777"/>
    </source>
</evidence>
<dbReference type="InterPro" id="IPR036890">
    <property type="entry name" value="HATPase_C_sf"/>
</dbReference>
<dbReference type="Pfam" id="PF02518">
    <property type="entry name" value="HATPase_c"/>
    <property type="match status" value="1"/>
</dbReference>
<dbReference type="SMART" id="SM00388">
    <property type="entry name" value="HisKA"/>
    <property type="match status" value="1"/>
</dbReference>
<dbReference type="InterPro" id="IPR050428">
    <property type="entry name" value="TCS_sensor_his_kinase"/>
</dbReference>
<evidence type="ECO:0000313" key="10">
    <source>
        <dbReference type="EMBL" id="TCK62697.1"/>
    </source>
</evidence>
<evidence type="ECO:0000256" key="2">
    <source>
        <dbReference type="ARBA" id="ARBA00012438"/>
    </source>
</evidence>
<evidence type="ECO:0000313" key="11">
    <source>
        <dbReference type="Proteomes" id="UP000294614"/>
    </source>
</evidence>
<keyword evidence="6 10" id="KW-0418">Kinase</keyword>
<keyword evidence="3" id="KW-0597">Phosphoprotein</keyword>
<dbReference type="GO" id="GO:0000155">
    <property type="term" value="F:phosphorelay sensor kinase activity"/>
    <property type="evidence" value="ECO:0007669"/>
    <property type="project" value="InterPro"/>
</dbReference>
<dbReference type="OrthoDB" id="9121563at2"/>
<protein>
    <recommendedName>
        <fullName evidence="2">histidine kinase</fullName>
        <ecNumber evidence="2">2.7.13.3</ecNumber>
    </recommendedName>
</protein>